<dbReference type="AlphaFoldDB" id="A0AAD8SQL3"/>
<comment type="caution">
    <text evidence="2">The sequence shown here is derived from an EMBL/GenBank/DDBJ whole genome shotgun (WGS) entry which is preliminary data.</text>
</comment>
<evidence type="ECO:0000313" key="2">
    <source>
        <dbReference type="EMBL" id="KAK1662577.1"/>
    </source>
</evidence>
<feature type="region of interest" description="Disordered" evidence="1">
    <location>
        <begin position="157"/>
        <end position="199"/>
    </location>
</feature>
<sequence>MVAGNSRNGRGGGQIGHGGSSTERGGSSTGEREKTEAEKLRFDAACIRGSYRYRNYGLAAPPSFAKRESEQYRRGCASSPSAASLSSGSSSRQRPSTALVVKMEVDAEPEPPRLPQFAPGYYLDDEQLKLVLPQLDVNAGLAPGDFVEERDLDMVSSRARASRTRTRPPNGGTSSSSGGACSSTSSAMRSEESAPTRRRHVTGLVHAQELERLAQALDAGEPEAVRWCSRCRAVVDRRPPEPVAGAVLEAGVVARRGTGDKGWLDILSKQRW</sequence>
<proteinExistence type="predicted"/>
<feature type="compositionally biased region" description="Gly residues" evidence="1">
    <location>
        <begin position="9"/>
        <end position="19"/>
    </location>
</feature>
<protein>
    <submittedName>
        <fullName evidence="2">Uncharacterized protein</fullName>
    </submittedName>
</protein>
<accession>A0AAD8SQL3</accession>
<organism evidence="2 3">
    <name type="scientific">Lolium multiflorum</name>
    <name type="common">Italian ryegrass</name>
    <name type="synonym">Lolium perenne subsp. multiflorum</name>
    <dbReference type="NCBI Taxonomy" id="4521"/>
    <lineage>
        <taxon>Eukaryota</taxon>
        <taxon>Viridiplantae</taxon>
        <taxon>Streptophyta</taxon>
        <taxon>Embryophyta</taxon>
        <taxon>Tracheophyta</taxon>
        <taxon>Spermatophyta</taxon>
        <taxon>Magnoliopsida</taxon>
        <taxon>Liliopsida</taxon>
        <taxon>Poales</taxon>
        <taxon>Poaceae</taxon>
        <taxon>BOP clade</taxon>
        <taxon>Pooideae</taxon>
        <taxon>Poodae</taxon>
        <taxon>Poeae</taxon>
        <taxon>Poeae Chloroplast Group 2 (Poeae type)</taxon>
        <taxon>Loliodinae</taxon>
        <taxon>Loliinae</taxon>
        <taxon>Lolium</taxon>
    </lineage>
</organism>
<feature type="compositionally biased region" description="Low complexity" evidence="1">
    <location>
        <begin position="171"/>
        <end position="188"/>
    </location>
</feature>
<evidence type="ECO:0000313" key="3">
    <source>
        <dbReference type="Proteomes" id="UP001231189"/>
    </source>
</evidence>
<keyword evidence="3" id="KW-1185">Reference proteome</keyword>
<evidence type="ECO:0000256" key="1">
    <source>
        <dbReference type="SAM" id="MobiDB-lite"/>
    </source>
</evidence>
<dbReference type="Proteomes" id="UP001231189">
    <property type="component" value="Unassembled WGS sequence"/>
</dbReference>
<gene>
    <name evidence="2" type="ORF">QYE76_050736</name>
</gene>
<reference evidence="2" key="1">
    <citation type="submission" date="2023-07" db="EMBL/GenBank/DDBJ databases">
        <title>A chromosome-level genome assembly of Lolium multiflorum.</title>
        <authorList>
            <person name="Chen Y."/>
            <person name="Copetti D."/>
            <person name="Kolliker R."/>
            <person name="Studer B."/>
        </authorList>
    </citation>
    <scope>NUCLEOTIDE SEQUENCE</scope>
    <source>
        <strain evidence="2">02402/16</strain>
        <tissue evidence="2">Leaf</tissue>
    </source>
</reference>
<name>A0AAD8SQL3_LOLMU</name>
<dbReference type="EMBL" id="JAUUTY010000003">
    <property type="protein sequence ID" value="KAK1662577.1"/>
    <property type="molecule type" value="Genomic_DNA"/>
</dbReference>
<feature type="compositionally biased region" description="Low complexity" evidence="1">
    <location>
        <begin position="77"/>
        <end position="91"/>
    </location>
</feature>
<feature type="region of interest" description="Disordered" evidence="1">
    <location>
        <begin position="60"/>
        <end position="97"/>
    </location>
</feature>
<feature type="compositionally biased region" description="Basic and acidic residues" evidence="1">
    <location>
        <begin position="30"/>
        <end position="39"/>
    </location>
</feature>
<feature type="region of interest" description="Disordered" evidence="1">
    <location>
        <begin position="1"/>
        <end position="39"/>
    </location>
</feature>